<dbReference type="Gene3D" id="1.10.3210.10">
    <property type="entry name" value="Hypothetical protein af1432"/>
    <property type="match status" value="1"/>
</dbReference>
<dbReference type="EMBL" id="SMTL01000002">
    <property type="protein sequence ID" value="TDK37044.1"/>
    <property type="molecule type" value="Genomic_DNA"/>
</dbReference>
<dbReference type="SUPFAM" id="SSF109604">
    <property type="entry name" value="HD-domain/PDEase-like"/>
    <property type="match status" value="1"/>
</dbReference>
<dbReference type="SMART" id="SM00065">
    <property type="entry name" value="GAF"/>
    <property type="match status" value="1"/>
</dbReference>
<dbReference type="AlphaFoldDB" id="A0A4R5UJS8"/>
<gene>
    <name evidence="2" type="ORF">E2F50_09080</name>
</gene>
<dbReference type="PROSITE" id="PS51832">
    <property type="entry name" value="HD_GYP"/>
    <property type="match status" value="1"/>
</dbReference>
<dbReference type="Pfam" id="PF13185">
    <property type="entry name" value="GAF_2"/>
    <property type="match status" value="1"/>
</dbReference>
<reference evidence="2 3" key="1">
    <citation type="submission" date="2019-03" db="EMBL/GenBank/DDBJ databases">
        <title>Rhizobium sp. nov., an bacterium isolated from biocrust in Mu Us Desert.</title>
        <authorList>
            <person name="Lixiong L."/>
        </authorList>
    </citation>
    <scope>NUCLEOTIDE SEQUENCE [LARGE SCALE GENOMIC DNA]</scope>
    <source>
        <strain evidence="2 3">SPY-1</strain>
    </source>
</reference>
<accession>A0A4R5UJS8</accession>
<dbReference type="Proteomes" id="UP000295238">
    <property type="component" value="Unassembled WGS sequence"/>
</dbReference>
<comment type="caution">
    <text evidence="2">The sequence shown here is derived from an EMBL/GenBank/DDBJ whole genome shotgun (WGS) entry which is preliminary data.</text>
</comment>
<dbReference type="SUPFAM" id="SSF55781">
    <property type="entry name" value="GAF domain-like"/>
    <property type="match status" value="1"/>
</dbReference>
<organism evidence="2 3">
    <name type="scientific">Rhizobium deserti</name>
    <dbReference type="NCBI Taxonomy" id="2547961"/>
    <lineage>
        <taxon>Bacteria</taxon>
        <taxon>Pseudomonadati</taxon>
        <taxon>Pseudomonadota</taxon>
        <taxon>Alphaproteobacteria</taxon>
        <taxon>Hyphomicrobiales</taxon>
        <taxon>Rhizobiaceae</taxon>
        <taxon>Rhizobium/Agrobacterium group</taxon>
        <taxon>Rhizobium</taxon>
    </lineage>
</organism>
<feature type="domain" description="HD-GYP" evidence="1">
    <location>
        <begin position="241"/>
        <end position="452"/>
    </location>
</feature>
<dbReference type="InterPro" id="IPR052020">
    <property type="entry name" value="Cyclic_di-GMP/3'3'-cGAMP_PDE"/>
</dbReference>
<name>A0A4R5UJS8_9HYPH</name>
<dbReference type="InterPro" id="IPR029016">
    <property type="entry name" value="GAF-like_dom_sf"/>
</dbReference>
<dbReference type="GO" id="GO:0008081">
    <property type="term" value="F:phosphoric diester hydrolase activity"/>
    <property type="evidence" value="ECO:0007669"/>
    <property type="project" value="UniProtKB-ARBA"/>
</dbReference>
<dbReference type="InterPro" id="IPR003018">
    <property type="entry name" value="GAF"/>
</dbReference>
<keyword evidence="3" id="KW-1185">Reference proteome</keyword>
<dbReference type="CDD" id="cd00077">
    <property type="entry name" value="HDc"/>
    <property type="match status" value="1"/>
</dbReference>
<dbReference type="SMART" id="SM00471">
    <property type="entry name" value="HDc"/>
    <property type="match status" value="1"/>
</dbReference>
<sequence length="467" mass="51590">MASGFAGVLRCSERITALKIGRERVEAPSGERPPLSLKQMCERVSNFQLLLCVLLEQLYIPFIREKQRDAVVMTTSTTDSMEDLILRMSMARNMDEIIAAVRHSARGLIGSDGITFVLRDQDSCYYADEDAIGPLWKGQRFPINACISGWAMRHGETVVIEDIYRDSRVPIDAYSNTFVKSLVMVPVRQDDPVGAIGGYWAKASRPTEESIERLQRVANTAAVAMTNVALINSLAAAKEEAARARDAMILAMASLAETRDHETGNHIRRTQHYVRALAEAMKEQEPYSRELSDELVDLLYKSAPLHDIGKVGIPDSILLKPGKLEPEEFEVMKSHAALGQAAIATAERYMGSTTPFLSLAKEIAYTHHEKWNGSGYPQGLKGEEIPIGGRIMAIADVYDALVSERIYKPAMPHEQAVDIILKDSGQHFDPGLVQVFTRIAPQFAEIHRRFGDAGGDQSFGNSASRAA</sequence>
<dbReference type="InterPro" id="IPR037522">
    <property type="entry name" value="HD_GYP_dom"/>
</dbReference>
<dbReference type="InterPro" id="IPR003607">
    <property type="entry name" value="HD/PDEase_dom"/>
</dbReference>
<dbReference type="Pfam" id="PF13487">
    <property type="entry name" value="HD_5"/>
    <property type="match status" value="1"/>
</dbReference>
<evidence type="ECO:0000259" key="1">
    <source>
        <dbReference type="PROSITE" id="PS51832"/>
    </source>
</evidence>
<dbReference type="PANTHER" id="PTHR45228:SF5">
    <property type="entry name" value="CYCLIC DI-GMP PHOSPHODIESTERASE VC_1348-RELATED"/>
    <property type="match status" value="1"/>
</dbReference>
<protein>
    <submittedName>
        <fullName evidence="2">HD domain-containing protein</fullName>
    </submittedName>
</protein>
<proteinExistence type="predicted"/>
<evidence type="ECO:0000313" key="3">
    <source>
        <dbReference type="Proteomes" id="UP000295238"/>
    </source>
</evidence>
<dbReference type="Gene3D" id="3.30.450.40">
    <property type="match status" value="1"/>
</dbReference>
<evidence type="ECO:0000313" key="2">
    <source>
        <dbReference type="EMBL" id="TDK37044.1"/>
    </source>
</evidence>
<dbReference type="PANTHER" id="PTHR45228">
    <property type="entry name" value="CYCLIC DI-GMP PHOSPHODIESTERASE TM_0186-RELATED"/>
    <property type="match status" value="1"/>
</dbReference>